<dbReference type="InterPro" id="IPR044843">
    <property type="entry name" value="Trans_IPPS_bact-type"/>
</dbReference>
<name>A0ABN1A6C9_9SPHN</name>
<dbReference type="Proteomes" id="UP001500713">
    <property type="component" value="Unassembled WGS sequence"/>
</dbReference>
<dbReference type="PROSITE" id="PS01044">
    <property type="entry name" value="SQUALEN_PHYTOEN_SYN_1"/>
    <property type="match status" value="1"/>
</dbReference>
<dbReference type="Gene3D" id="1.10.600.10">
    <property type="entry name" value="Farnesyl Diphosphate Synthase"/>
    <property type="match status" value="1"/>
</dbReference>
<keyword evidence="1" id="KW-0808">Transferase</keyword>
<proteinExistence type="predicted"/>
<dbReference type="SFLD" id="SFLDG01018">
    <property type="entry name" value="Squalene/Phytoene_Synthase_Lik"/>
    <property type="match status" value="1"/>
</dbReference>
<dbReference type="SFLD" id="SFLDS00005">
    <property type="entry name" value="Isoprenoid_Synthase_Type_I"/>
    <property type="match status" value="1"/>
</dbReference>
<dbReference type="InterPro" id="IPR002060">
    <property type="entry name" value="Squ/phyt_synthse"/>
</dbReference>
<dbReference type="EMBL" id="BAAAEM010000002">
    <property type="protein sequence ID" value="GAA0468688.1"/>
    <property type="molecule type" value="Genomic_DNA"/>
</dbReference>
<dbReference type="SFLD" id="SFLDG01212">
    <property type="entry name" value="Phytoene_synthase_like"/>
    <property type="match status" value="1"/>
</dbReference>
<dbReference type="CDD" id="cd00683">
    <property type="entry name" value="Trans_IPPS_HH"/>
    <property type="match status" value="1"/>
</dbReference>
<evidence type="ECO:0000313" key="2">
    <source>
        <dbReference type="EMBL" id="GAA0468688.1"/>
    </source>
</evidence>
<accession>A0ABN1A6C9</accession>
<evidence type="ECO:0000313" key="3">
    <source>
        <dbReference type="Proteomes" id="UP001500713"/>
    </source>
</evidence>
<reference evidence="2 3" key="1">
    <citation type="journal article" date="2019" name="Int. J. Syst. Evol. Microbiol.">
        <title>The Global Catalogue of Microorganisms (GCM) 10K type strain sequencing project: providing services to taxonomists for standard genome sequencing and annotation.</title>
        <authorList>
            <consortium name="The Broad Institute Genomics Platform"/>
            <consortium name="The Broad Institute Genome Sequencing Center for Infectious Disease"/>
            <person name="Wu L."/>
            <person name="Ma J."/>
        </authorList>
    </citation>
    <scope>NUCLEOTIDE SEQUENCE [LARGE SCALE GENOMIC DNA]</scope>
    <source>
        <strain evidence="2 3">JCM 14162</strain>
    </source>
</reference>
<comment type="caution">
    <text evidence="2">The sequence shown here is derived from an EMBL/GenBank/DDBJ whole genome shotgun (WGS) entry which is preliminary data.</text>
</comment>
<dbReference type="RefSeq" id="WP_229953786.1">
    <property type="nucleotide sequence ID" value="NZ_BAAAEM010000002.1"/>
</dbReference>
<dbReference type="SUPFAM" id="SSF48576">
    <property type="entry name" value="Terpenoid synthases"/>
    <property type="match status" value="1"/>
</dbReference>
<dbReference type="PROSITE" id="PS01045">
    <property type="entry name" value="SQUALEN_PHYTOEN_SYN_2"/>
    <property type="match status" value="1"/>
</dbReference>
<keyword evidence="3" id="KW-1185">Reference proteome</keyword>
<dbReference type="InterPro" id="IPR033904">
    <property type="entry name" value="Trans_IPPS_HH"/>
</dbReference>
<protein>
    <submittedName>
        <fullName evidence="2">Phytoene/squalene synthase family protein</fullName>
    </submittedName>
</protein>
<organism evidence="2 3">
    <name type="scientific">Parasphingorhabdus litoris</name>
    <dbReference type="NCBI Taxonomy" id="394733"/>
    <lineage>
        <taxon>Bacteria</taxon>
        <taxon>Pseudomonadati</taxon>
        <taxon>Pseudomonadota</taxon>
        <taxon>Alphaproteobacteria</taxon>
        <taxon>Sphingomonadales</taxon>
        <taxon>Sphingomonadaceae</taxon>
        <taxon>Parasphingorhabdus</taxon>
    </lineage>
</organism>
<dbReference type="InterPro" id="IPR019845">
    <property type="entry name" value="Squalene/phytoene_synthase_CS"/>
</dbReference>
<evidence type="ECO:0000256" key="1">
    <source>
        <dbReference type="ARBA" id="ARBA00022679"/>
    </source>
</evidence>
<dbReference type="Pfam" id="PF00494">
    <property type="entry name" value="SQS_PSY"/>
    <property type="match status" value="1"/>
</dbReference>
<dbReference type="PANTHER" id="PTHR31480">
    <property type="entry name" value="BIFUNCTIONAL LYCOPENE CYCLASE/PHYTOENE SYNTHASE"/>
    <property type="match status" value="1"/>
</dbReference>
<gene>
    <name evidence="2" type="ORF">GCM10009096_06990</name>
</gene>
<dbReference type="InterPro" id="IPR008949">
    <property type="entry name" value="Isoprenoid_synthase_dom_sf"/>
</dbReference>
<sequence>MNRANLVLHAKASIDRGSKSFALASKLFAVHTRERVWMLYAWCRECDDLADGQDHGHGMSATPASEKTIAVMRMLTRRAMGGEQTGKPPFDAMGIVAQECRLPNELANDVIDGFALDAKSWRPQSEDDLYQYCYHVAGAVGCMMAVVMGVGPRDEETLDRACDLGLAFQLSNIARDIAEDAAAGRCYLPKDWLAEMRIDPDDLMNPTRQDALVQLVTRLCDLSERYEASARIGAARLPFRSRWAVLAAAGIYGDIARAVRRSEGGSLNKRIVTSKAAKAAWVAKAFGQALFKSKWTDREQLWTRPRRLA</sequence>